<dbReference type="InterPro" id="IPR036264">
    <property type="entry name" value="Bact_exopeptidase_dim_dom"/>
</dbReference>
<dbReference type="GO" id="GO:0071713">
    <property type="term" value="F:para-aminobenzoyl-glutamate hydrolase activity"/>
    <property type="evidence" value="ECO:0007669"/>
    <property type="project" value="TreeGrafter"/>
</dbReference>
<dbReference type="InterPro" id="IPR017145">
    <property type="entry name" value="Aminobenzoyl-glu_utiliz_pB"/>
</dbReference>
<gene>
    <name evidence="2" type="ORF">LC0644_2665</name>
</gene>
<dbReference type="InterPro" id="IPR011650">
    <property type="entry name" value="Peptidase_M20_dimer"/>
</dbReference>
<dbReference type="InterPro" id="IPR002933">
    <property type="entry name" value="Peptidase_M20"/>
</dbReference>
<evidence type="ECO:0000313" key="3">
    <source>
        <dbReference type="Proteomes" id="UP000032552"/>
    </source>
</evidence>
<dbReference type="Gene3D" id="3.40.630.10">
    <property type="entry name" value="Zn peptidases"/>
    <property type="match status" value="2"/>
</dbReference>
<dbReference type="Pfam" id="PF07687">
    <property type="entry name" value="M20_dimer"/>
    <property type="match status" value="1"/>
</dbReference>
<dbReference type="EMBL" id="BAYM01000390">
    <property type="protein sequence ID" value="GAN38076.1"/>
    <property type="molecule type" value="Genomic_DNA"/>
</dbReference>
<organism evidence="2 3">
    <name type="scientific">Lacticaseibacillus paracasei NRIC 0644</name>
    <dbReference type="NCBI Taxonomy" id="1435038"/>
    <lineage>
        <taxon>Bacteria</taxon>
        <taxon>Bacillati</taxon>
        <taxon>Bacillota</taxon>
        <taxon>Bacilli</taxon>
        <taxon>Lactobacillales</taxon>
        <taxon>Lactobacillaceae</taxon>
        <taxon>Lacticaseibacillus</taxon>
    </lineage>
</organism>
<dbReference type="Proteomes" id="UP000032552">
    <property type="component" value="Unassembled WGS sequence"/>
</dbReference>
<dbReference type="PANTHER" id="PTHR30575:SF0">
    <property type="entry name" value="XAA-ARG DIPEPTIDASE"/>
    <property type="match status" value="1"/>
</dbReference>
<dbReference type="RefSeq" id="WP_045624423.1">
    <property type="nucleotide sequence ID" value="NZ_BAYM01000390.1"/>
</dbReference>
<proteinExistence type="predicted"/>
<dbReference type="PIRSF" id="PIRSF037227">
    <property type="entry name" value="Aminobenzoyl-glu_utiliz_pB"/>
    <property type="match status" value="1"/>
</dbReference>
<dbReference type="PANTHER" id="PTHR30575">
    <property type="entry name" value="PEPTIDASE M20"/>
    <property type="match status" value="1"/>
</dbReference>
<evidence type="ECO:0000259" key="1">
    <source>
        <dbReference type="Pfam" id="PF07687"/>
    </source>
</evidence>
<dbReference type="InterPro" id="IPR052030">
    <property type="entry name" value="Peptidase_M20/M20A_hydrolases"/>
</dbReference>
<dbReference type="SUPFAM" id="SSF55031">
    <property type="entry name" value="Bacterial exopeptidase dimerisation domain"/>
    <property type="match status" value="1"/>
</dbReference>
<dbReference type="Pfam" id="PF01546">
    <property type="entry name" value="Peptidase_M20"/>
    <property type="match status" value="1"/>
</dbReference>
<protein>
    <submittedName>
        <fullName evidence="2">Aminobenzoyl-glutamate utilization protein B</fullName>
    </submittedName>
</protein>
<dbReference type="AlphaFoldDB" id="A0A0C9PSY6"/>
<name>A0A0C9PSY6_LACPA</name>
<sequence>MDAKERLMQIVEDKQNEFIKASDQIWHTPETRFAVEKSVQPYYDVLEKEGFEIKKGIADMDYSFEATWGKGKPVIGMLAEYDALGNLSQVAGATEHQPIVAGDNGHGCGHNVLGTAALAGAVAIKTLMEEEQLSGTIKLFGCPAEESGYGKAFMARDGIFSDLDIALANHPMDSMSGWGSSSLAVLQCYYQFTGIPAHAAAAPEMGRSALDAAELMNIGVQFLREHIIDSARIHYAFIDAGGESANVVQPSAKLYYFIRAPHVDQAKAIFARVNKIAEGAALMTETKLTKEFDAGCSDFIANKPLTRAIDRNLDIVGPLKLTKEELAFEKKLSETVSDASKQNLYHRAKHSFPDWTEEQIKAEADSGIALHKLPLEFSDETAGSTDVGDVSQVVPTAQFTNGFEPQGTSPHSWQWVSNGISSVAHKGLLLGGKVFALTAYDALANPQLVEDAKEDFAAHFGNKLFESPIPAEVKPR</sequence>
<dbReference type="InterPro" id="IPR017439">
    <property type="entry name" value="Amidohydrolase"/>
</dbReference>
<comment type="caution">
    <text evidence="2">The sequence shown here is derived from an EMBL/GenBank/DDBJ whole genome shotgun (WGS) entry which is preliminary data.</text>
</comment>
<dbReference type="GO" id="GO:0005737">
    <property type="term" value="C:cytoplasm"/>
    <property type="evidence" value="ECO:0007669"/>
    <property type="project" value="TreeGrafter"/>
</dbReference>
<dbReference type="GO" id="GO:0046657">
    <property type="term" value="P:folic acid catabolic process"/>
    <property type="evidence" value="ECO:0007669"/>
    <property type="project" value="TreeGrafter"/>
</dbReference>
<feature type="domain" description="Peptidase M20 dimerisation" evidence="1">
    <location>
        <begin position="191"/>
        <end position="279"/>
    </location>
</feature>
<dbReference type="Gene3D" id="3.30.70.360">
    <property type="match status" value="1"/>
</dbReference>
<evidence type="ECO:0000313" key="2">
    <source>
        <dbReference type="EMBL" id="GAN38076.1"/>
    </source>
</evidence>
<dbReference type="NCBIfam" id="TIGR01891">
    <property type="entry name" value="amidohydrolases"/>
    <property type="match status" value="1"/>
</dbReference>
<dbReference type="SUPFAM" id="SSF53187">
    <property type="entry name" value="Zn-dependent exopeptidases"/>
    <property type="match status" value="1"/>
</dbReference>
<reference evidence="3" key="1">
    <citation type="submission" date="2014-05" db="EMBL/GenBank/DDBJ databases">
        <title>Whole genome sequencing of Lactobacillus casei NRIC0644.</title>
        <authorList>
            <person name="Atarashi H."/>
            <person name="Yoshida Y."/>
            <person name="Fujimura S."/>
            <person name="Tanaka N."/>
            <person name="Shiwa Y."/>
            <person name="Yoshikawa H."/>
            <person name="Okada S."/>
            <person name="Nakagawa J."/>
        </authorList>
    </citation>
    <scope>NUCLEOTIDE SEQUENCE [LARGE SCALE GENOMIC DNA]</scope>
    <source>
        <strain evidence="3">NRIC0644</strain>
    </source>
</reference>
<accession>A0A0C9PSY6</accession>
<dbReference type="FunFam" id="3.30.70.360:FF:000004">
    <property type="entry name" value="Peptidase M20 domain-containing protein 2"/>
    <property type="match status" value="1"/>
</dbReference>
<dbReference type="GO" id="GO:0016805">
    <property type="term" value="F:dipeptidase activity"/>
    <property type="evidence" value="ECO:0007669"/>
    <property type="project" value="TreeGrafter"/>
</dbReference>